<dbReference type="AlphaFoldDB" id="A0A2W1LJ14"/>
<reference evidence="3 4" key="1">
    <citation type="submission" date="2018-06" db="EMBL/GenBank/DDBJ databases">
        <title>Paenibacillus imtechensis sp. nov.</title>
        <authorList>
            <person name="Pinnaka A.K."/>
            <person name="Singh H."/>
            <person name="Kaur M."/>
        </authorList>
    </citation>
    <scope>NUCLEOTIDE SEQUENCE [LARGE SCALE GENOMIC DNA]</scope>
    <source>
        <strain evidence="3 4">SMB1</strain>
    </source>
</reference>
<dbReference type="SUPFAM" id="SSF88874">
    <property type="entry name" value="Receptor-binding domain of short tail fibre protein gp12"/>
    <property type="match status" value="1"/>
</dbReference>
<dbReference type="Proteomes" id="UP000249522">
    <property type="component" value="Unassembled WGS sequence"/>
</dbReference>
<dbReference type="Pfam" id="PF07484">
    <property type="entry name" value="Collar"/>
    <property type="match status" value="1"/>
</dbReference>
<gene>
    <name evidence="3" type="ORF">DNH61_17555</name>
</gene>
<protein>
    <submittedName>
        <fullName evidence="3">Phage tail protein</fullName>
    </submittedName>
</protein>
<comment type="caution">
    <text evidence="3">The sequence shown here is derived from an EMBL/GenBank/DDBJ whole genome shotgun (WGS) entry which is preliminary data.</text>
</comment>
<feature type="region of interest" description="Disordered" evidence="1">
    <location>
        <begin position="99"/>
        <end position="129"/>
    </location>
</feature>
<proteinExistence type="predicted"/>
<dbReference type="EMBL" id="QKRB01000052">
    <property type="protein sequence ID" value="PZD94524.1"/>
    <property type="molecule type" value="Genomic_DNA"/>
</dbReference>
<dbReference type="InterPro" id="IPR037053">
    <property type="entry name" value="Phage_tail_collar_dom_sf"/>
</dbReference>
<accession>A0A2W1LJ14</accession>
<feature type="domain" description="Phage tail collar" evidence="2">
    <location>
        <begin position="8"/>
        <end position="63"/>
    </location>
</feature>
<dbReference type="OrthoDB" id="9810174at2"/>
<dbReference type="Gene3D" id="3.90.1340.10">
    <property type="entry name" value="Phage tail collar domain"/>
    <property type="match status" value="1"/>
</dbReference>
<keyword evidence="4" id="KW-1185">Reference proteome</keyword>
<dbReference type="InterPro" id="IPR011083">
    <property type="entry name" value="Phage_tail_collar_dom"/>
</dbReference>
<organism evidence="3 4">
    <name type="scientific">Paenibacillus sambharensis</name>
    <dbReference type="NCBI Taxonomy" id="1803190"/>
    <lineage>
        <taxon>Bacteria</taxon>
        <taxon>Bacillati</taxon>
        <taxon>Bacillota</taxon>
        <taxon>Bacilli</taxon>
        <taxon>Bacillales</taxon>
        <taxon>Paenibacillaceae</taxon>
        <taxon>Paenibacillus</taxon>
    </lineage>
</organism>
<sequence>MSEPFVAEIRIFAGNFAPSGWAFCNGQIMPISQNTALFSLLGTTYGGNGMTTFALPNLQGRAPMHPGQGAGLTERTLGEQGGTESVQLLESEMPFHVHNLQFGNGGAPQSNPQDALPSPTAGRRGGLLYSPGPGSVMMNSTVLGVAGAGAPHTNMQPYVAVNYIIALQGIFPPRS</sequence>
<evidence type="ECO:0000313" key="3">
    <source>
        <dbReference type="EMBL" id="PZD94524.1"/>
    </source>
</evidence>
<evidence type="ECO:0000256" key="1">
    <source>
        <dbReference type="SAM" id="MobiDB-lite"/>
    </source>
</evidence>
<name>A0A2W1LJ14_9BACL</name>
<dbReference type="RefSeq" id="WP_111147994.1">
    <property type="nucleotide sequence ID" value="NZ_QKRB01000052.1"/>
</dbReference>
<evidence type="ECO:0000259" key="2">
    <source>
        <dbReference type="Pfam" id="PF07484"/>
    </source>
</evidence>
<evidence type="ECO:0000313" key="4">
    <source>
        <dbReference type="Proteomes" id="UP000249522"/>
    </source>
</evidence>